<accession>A0ABQ7RML6</accession>
<dbReference type="EMBL" id="JAHLUN010000001">
    <property type="protein sequence ID" value="KAG7768830.1"/>
    <property type="molecule type" value="Genomic_DNA"/>
</dbReference>
<comment type="caution">
    <text evidence="1">The sequence shown here is derived from an EMBL/GenBank/DDBJ whole genome shotgun (WGS) entry which is preliminary data.</text>
</comment>
<gene>
    <name evidence="1" type="ORF">KL946_000113</name>
</gene>
<keyword evidence="2" id="KW-1185">Reference proteome</keyword>
<reference evidence="1 2" key="1">
    <citation type="journal article" date="2021" name="G3 (Bethesda)">
        <title>Genomic diversity, chromosomal rearrangements, and interspecies hybridization in the ogataea polymorpha species complex.</title>
        <authorList>
            <person name="Hanson S.J."/>
            <person name="Cinneide E.O."/>
            <person name="Salzberg L.I."/>
            <person name="Wolfe K.H."/>
            <person name="McGowan J."/>
            <person name="Fitzpatrick D.A."/>
            <person name="Matlin K."/>
        </authorList>
    </citation>
    <scope>NUCLEOTIDE SEQUENCE [LARGE SCALE GENOMIC DNA]</scope>
    <source>
        <strain evidence="1">81-436-3</strain>
    </source>
</reference>
<name>A0ABQ7RML6_9ASCO</name>
<evidence type="ECO:0000313" key="2">
    <source>
        <dbReference type="Proteomes" id="UP000697297"/>
    </source>
</evidence>
<organism evidence="1 2">
    <name type="scientific">Ogataea haglerorum</name>
    <dbReference type="NCBI Taxonomy" id="1937702"/>
    <lineage>
        <taxon>Eukaryota</taxon>
        <taxon>Fungi</taxon>
        <taxon>Dikarya</taxon>
        <taxon>Ascomycota</taxon>
        <taxon>Saccharomycotina</taxon>
        <taxon>Pichiomycetes</taxon>
        <taxon>Pichiales</taxon>
        <taxon>Pichiaceae</taxon>
        <taxon>Ogataea</taxon>
    </lineage>
</organism>
<evidence type="ECO:0000313" key="1">
    <source>
        <dbReference type="EMBL" id="KAG7768830.1"/>
    </source>
</evidence>
<proteinExistence type="predicted"/>
<protein>
    <submittedName>
        <fullName evidence="1">Uncharacterized protein</fullName>
    </submittedName>
</protein>
<dbReference type="Proteomes" id="UP000697297">
    <property type="component" value="Unassembled WGS sequence"/>
</dbReference>
<sequence>MRLYNESSKWKRILYRVVRQNSVLRREPKQQQDRHREQRNLPFSAKLCVCSKPFLPFWDLNPDSRSTLACELLWHRVQAHSSLSADRGARLCLQHALSGRSGDPACAAFICGTWASPLDSRDERPGRRCTVPLAPRCHPACAKTPHATKERLMPGAEPRLTCNGPLM</sequence>